<reference evidence="3 4" key="1">
    <citation type="journal article" date="2014" name="Nat. Commun.">
        <title>Physiological and genomic features of highly alkaliphilic hydrogen-utilizing Betaproteobacteria from a continental serpentinizing site.</title>
        <authorList>
            <person name="Suzuki S."/>
            <person name="Kuenen J.G."/>
            <person name="Schipper K."/>
            <person name="van der Velde S."/>
            <person name="Ishii S."/>
            <person name="Wu A."/>
            <person name="Sorokin D.Y."/>
            <person name="Tenney A."/>
            <person name="Meng X.Y."/>
            <person name="Morrill P.L."/>
            <person name="Kamagata Y."/>
            <person name="Muyzer G."/>
            <person name="Nealson K.H."/>
        </authorList>
    </citation>
    <scope>NUCLEOTIDE SEQUENCE [LARGE SCALE GENOMIC DNA]</scope>
    <source>
        <strain evidence="3 4">A1</strain>
    </source>
</reference>
<dbReference type="KEGG" id="cbaa:SRAA_0726"/>
<name>A0A060NI68_9BURK</name>
<sequence length="182" mass="19533">MNSLTAPRSIRKPLLHSAAWLLLAITLWLFAAMASAQAQTQAPARAAMPALFLEDTSPKALVPTVEAFREAVRAAGWSILDVTNMAGILSERGFTLHPVLVFDACSARYSADLLSRDETRFVASMIPCRVAIYQTSTGKVVISRMNSVAMAGMVGGHAGTVIRKSGEEMEQIIQATLKKLGS</sequence>
<dbReference type="RefSeq" id="WP_045531062.1">
    <property type="nucleotide sequence ID" value="NZ_AP014568.1"/>
</dbReference>
<dbReference type="Pfam" id="PF03625">
    <property type="entry name" value="DUF302"/>
    <property type="match status" value="1"/>
</dbReference>
<dbReference type="InterPro" id="IPR035923">
    <property type="entry name" value="TT1751-like_sf"/>
</dbReference>
<dbReference type="PANTHER" id="PTHR38342">
    <property type="entry name" value="SLR5037 PROTEIN"/>
    <property type="match status" value="1"/>
</dbReference>
<gene>
    <name evidence="3" type="ORF">SRAA_0726</name>
</gene>
<proteinExistence type="predicted"/>
<dbReference type="CDD" id="cd14797">
    <property type="entry name" value="DUF302"/>
    <property type="match status" value="1"/>
</dbReference>
<dbReference type="HOGENOM" id="CLU_126998_0_0_4"/>
<evidence type="ECO:0000313" key="4">
    <source>
        <dbReference type="Proteomes" id="UP000067461"/>
    </source>
</evidence>
<keyword evidence="4" id="KW-1185">Reference proteome</keyword>
<dbReference type="Gene3D" id="3.30.310.70">
    <property type="entry name" value="TT1751-like domain"/>
    <property type="match status" value="1"/>
</dbReference>
<dbReference type="STRING" id="1458425.SRAA_0726"/>
<dbReference type="EMBL" id="AP014568">
    <property type="protein sequence ID" value="BAO80580.1"/>
    <property type="molecule type" value="Genomic_DNA"/>
</dbReference>
<dbReference type="SUPFAM" id="SSF103247">
    <property type="entry name" value="TT1751-like"/>
    <property type="match status" value="1"/>
</dbReference>
<dbReference type="Proteomes" id="UP000067461">
    <property type="component" value="Chromosome"/>
</dbReference>
<dbReference type="InterPro" id="IPR005180">
    <property type="entry name" value="DUF302"/>
</dbReference>
<organism evidence="3 4">
    <name type="scientific">Serpentinimonas raichei</name>
    <dbReference type="NCBI Taxonomy" id="1458425"/>
    <lineage>
        <taxon>Bacteria</taxon>
        <taxon>Pseudomonadati</taxon>
        <taxon>Pseudomonadota</taxon>
        <taxon>Betaproteobacteria</taxon>
        <taxon>Burkholderiales</taxon>
        <taxon>Comamonadaceae</taxon>
        <taxon>Serpentinimonas</taxon>
    </lineage>
</organism>
<feature type="signal peptide" evidence="1">
    <location>
        <begin position="1"/>
        <end position="38"/>
    </location>
</feature>
<evidence type="ECO:0000313" key="3">
    <source>
        <dbReference type="EMBL" id="BAO80580.1"/>
    </source>
</evidence>
<accession>A0A060NI68</accession>
<evidence type="ECO:0000259" key="2">
    <source>
        <dbReference type="Pfam" id="PF03625"/>
    </source>
</evidence>
<evidence type="ECO:0000256" key="1">
    <source>
        <dbReference type="SAM" id="SignalP"/>
    </source>
</evidence>
<feature type="domain" description="DUF302" evidence="2">
    <location>
        <begin position="85"/>
        <end position="146"/>
    </location>
</feature>
<dbReference type="AlphaFoldDB" id="A0A060NI68"/>
<feature type="chain" id="PRO_5001584339" evidence="1">
    <location>
        <begin position="39"/>
        <end position="182"/>
    </location>
</feature>
<dbReference type="PANTHER" id="PTHR38342:SF1">
    <property type="entry name" value="SLR5037 PROTEIN"/>
    <property type="match status" value="1"/>
</dbReference>
<protein>
    <submittedName>
        <fullName evidence="3">Uncharacterized conserved protein</fullName>
    </submittedName>
</protein>
<keyword evidence="1" id="KW-0732">Signal</keyword>